<protein>
    <recommendedName>
        <fullName evidence="3">CPXCG motif-containing cysteine-rich protein</fullName>
    </recommendedName>
</protein>
<keyword evidence="2" id="KW-1185">Reference proteome</keyword>
<gene>
    <name evidence="1" type="ORF">Pan97_41910</name>
</gene>
<reference evidence="2" key="1">
    <citation type="submission" date="2019-02" db="EMBL/GenBank/DDBJ databases">
        <title>Deep-cultivation of Planctomycetes and their phenomic and genomic characterization uncovers novel biology.</title>
        <authorList>
            <person name="Wiegand S."/>
            <person name="Jogler M."/>
            <person name="Boedeker C."/>
            <person name="Pinto D."/>
            <person name="Vollmers J."/>
            <person name="Rivas-Marin E."/>
            <person name="Kohn T."/>
            <person name="Peeters S.H."/>
            <person name="Heuer A."/>
            <person name="Rast P."/>
            <person name="Oberbeckmann S."/>
            <person name="Bunk B."/>
            <person name="Jeske O."/>
            <person name="Meyerdierks A."/>
            <person name="Storesund J.E."/>
            <person name="Kallscheuer N."/>
            <person name="Luecker S."/>
            <person name="Lage O.M."/>
            <person name="Pohl T."/>
            <person name="Merkel B.J."/>
            <person name="Hornburger P."/>
            <person name="Mueller R.-W."/>
            <person name="Bruemmer F."/>
            <person name="Labrenz M."/>
            <person name="Spormann A.M."/>
            <person name="Op den Camp H."/>
            <person name="Overmann J."/>
            <person name="Amann R."/>
            <person name="Jetten M.S.M."/>
            <person name="Mascher T."/>
            <person name="Medema M.H."/>
            <person name="Devos D.P."/>
            <person name="Kaster A.-K."/>
            <person name="Ovreas L."/>
            <person name="Rohde M."/>
            <person name="Galperin M.Y."/>
            <person name="Jogler C."/>
        </authorList>
    </citation>
    <scope>NUCLEOTIDE SEQUENCE [LARGE SCALE GENOMIC DNA]</scope>
    <source>
        <strain evidence="2">Pan97</strain>
    </source>
</reference>
<dbReference type="RefSeq" id="WP_241676323.1">
    <property type="nucleotide sequence ID" value="NZ_CP036289.1"/>
</dbReference>
<proteinExistence type="predicted"/>
<dbReference type="InterPro" id="IPR025990">
    <property type="entry name" value="zinc_ribbon_bacterial"/>
</dbReference>
<dbReference type="Pfam" id="PF14255">
    <property type="entry name" value="Zn_ribbon_21"/>
    <property type="match status" value="1"/>
</dbReference>
<sequence>MMQTEITYICNACGEDIVIPLDPSQGSEQQFVEDCPVCCRPHVIHIQIDPNGEATAWAEPEQDYD</sequence>
<dbReference type="EMBL" id="CP036289">
    <property type="protein sequence ID" value="QDU77129.1"/>
    <property type="molecule type" value="Genomic_DNA"/>
</dbReference>
<dbReference type="Proteomes" id="UP000318626">
    <property type="component" value="Chromosome"/>
</dbReference>
<accession>A0A518CD21</accession>
<organism evidence="1 2">
    <name type="scientific">Bremerella volcania</name>
    <dbReference type="NCBI Taxonomy" id="2527984"/>
    <lineage>
        <taxon>Bacteria</taxon>
        <taxon>Pseudomonadati</taxon>
        <taxon>Planctomycetota</taxon>
        <taxon>Planctomycetia</taxon>
        <taxon>Pirellulales</taxon>
        <taxon>Pirellulaceae</taxon>
        <taxon>Bremerella</taxon>
    </lineage>
</organism>
<dbReference type="KEGG" id="bvo:Pan97_41910"/>
<dbReference type="AlphaFoldDB" id="A0A518CD21"/>
<name>A0A518CD21_9BACT</name>
<evidence type="ECO:0000313" key="1">
    <source>
        <dbReference type="EMBL" id="QDU77129.1"/>
    </source>
</evidence>
<evidence type="ECO:0008006" key="3">
    <source>
        <dbReference type="Google" id="ProtNLM"/>
    </source>
</evidence>
<evidence type="ECO:0000313" key="2">
    <source>
        <dbReference type="Proteomes" id="UP000318626"/>
    </source>
</evidence>